<dbReference type="CDD" id="cd01744">
    <property type="entry name" value="GATase1_CPSase"/>
    <property type="match status" value="1"/>
</dbReference>
<dbReference type="SMART" id="SM01097">
    <property type="entry name" value="CPSase_sm_chain"/>
    <property type="match status" value="1"/>
</dbReference>
<keyword evidence="8" id="KW-0055">Arginine biosynthesis</keyword>
<evidence type="ECO:0000313" key="11">
    <source>
        <dbReference type="Proteomes" id="UP000240880"/>
    </source>
</evidence>
<dbReference type="InterPro" id="IPR002474">
    <property type="entry name" value="CarbamoylP_synth_ssu_N"/>
</dbReference>
<dbReference type="GO" id="GO:0044205">
    <property type="term" value="P:'de novo' UMP biosynthetic process"/>
    <property type="evidence" value="ECO:0007669"/>
    <property type="project" value="UniProtKB-UniRule"/>
</dbReference>
<dbReference type="PANTHER" id="PTHR43418">
    <property type="entry name" value="MULTIFUNCTIONAL TRYPTOPHAN BIOSYNTHESIS PROTEIN-RELATED"/>
    <property type="match status" value="1"/>
</dbReference>
<dbReference type="NCBIfam" id="TIGR01368">
    <property type="entry name" value="CPSaseIIsmall"/>
    <property type="match status" value="1"/>
</dbReference>
<feature type="region of interest" description="CPSase" evidence="8">
    <location>
        <begin position="1"/>
        <end position="191"/>
    </location>
</feature>
<dbReference type="Gene3D" id="3.40.50.880">
    <property type="match status" value="1"/>
</dbReference>
<keyword evidence="6 8" id="KW-0315">Glutamine amidotransferase</keyword>
<keyword evidence="3 8" id="KW-0436">Ligase</keyword>
<dbReference type="EC" id="6.3.5.5" evidence="8"/>
<comment type="caution">
    <text evidence="10">The sequence shown here is derived from an EMBL/GenBank/DDBJ whole genome shotgun (WGS) entry which is preliminary data.</text>
</comment>
<evidence type="ECO:0000256" key="4">
    <source>
        <dbReference type="ARBA" id="ARBA00022741"/>
    </source>
</evidence>
<feature type="active site" description="Nucleophile" evidence="8">
    <location>
        <position position="267"/>
    </location>
</feature>
<proteinExistence type="inferred from homology"/>
<dbReference type="PANTHER" id="PTHR43418:SF7">
    <property type="entry name" value="CARBAMOYL-PHOSPHATE SYNTHASE SMALL CHAIN"/>
    <property type="match status" value="1"/>
</dbReference>
<evidence type="ECO:0000256" key="8">
    <source>
        <dbReference type="HAMAP-Rule" id="MF_01209"/>
    </source>
</evidence>
<dbReference type="PRINTS" id="PR00097">
    <property type="entry name" value="ANTSNTHASEII"/>
</dbReference>
<feature type="binding site" evidence="8">
    <location>
        <position position="268"/>
    </location>
    <ligand>
        <name>L-glutamine</name>
        <dbReference type="ChEBI" id="CHEBI:58359"/>
    </ligand>
</feature>
<dbReference type="InterPro" id="IPR006274">
    <property type="entry name" value="CarbamoylP_synth_ssu"/>
</dbReference>
<comment type="pathway">
    <text evidence="1 8">Amino-acid biosynthesis; L-arginine biosynthesis; carbamoyl phosphate from bicarbonate: step 1/1.</text>
</comment>
<dbReference type="NCBIfam" id="NF009475">
    <property type="entry name" value="PRK12838.1"/>
    <property type="match status" value="1"/>
</dbReference>
<dbReference type="Proteomes" id="UP000240880">
    <property type="component" value="Unassembled WGS sequence"/>
</dbReference>
<dbReference type="GO" id="GO:0006526">
    <property type="term" value="P:L-arginine biosynthetic process"/>
    <property type="evidence" value="ECO:0007669"/>
    <property type="project" value="UniProtKB-UniRule"/>
</dbReference>
<dbReference type="EMBL" id="NEXC01000012">
    <property type="protein sequence ID" value="PSN83917.1"/>
    <property type="molecule type" value="Genomic_DNA"/>
</dbReference>
<comment type="catalytic activity">
    <reaction evidence="7 8">
        <text>hydrogencarbonate + L-glutamine + 2 ATP + H2O = carbamoyl phosphate + L-glutamate + 2 ADP + phosphate + 2 H(+)</text>
        <dbReference type="Rhea" id="RHEA:18633"/>
        <dbReference type="ChEBI" id="CHEBI:15377"/>
        <dbReference type="ChEBI" id="CHEBI:15378"/>
        <dbReference type="ChEBI" id="CHEBI:17544"/>
        <dbReference type="ChEBI" id="CHEBI:29985"/>
        <dbReference type="ChEBI" id="CHEBI:30616"/>
        <dbReference type="ChEBI" id="CHEBI:43474"/>
        <dbReference type="ChEBI" id="CHEBI:58228"/>
        <dbReference type="ChEBI" id="CHEBI:58359"/>
        <dbReference type="ChEBI" id="CHEBI:456216"/>
        <dbReference type="EC" id="6.3.5.5"/>
    </reaction>
</comment>
<dbReference type="InterPro" id="IPR035686">
    <property type="entry name" value="CPSase_GATase1"/>
</dbReference>
<dbReference type="SUPFAM" id="SSF52021">
    <property type="entry name" value="Carbamoyl phosphate synthetase, small subunit N-terminal domain"/>
    <property type="match status" value="1"/>
</dbReference>
<reference evidence="10 11" key="1">
    <citation type="submission" date="2017-04" db="EMBL/GenBank/DDBJ databases">
        <title>Novel microbial lineages endemic to geothermal iron-oxide mats fill important gaps in the evolutionary history of Archaea.</title>
        <authorList>
            <person name="Jay Z.J."/>
            <person name="Beam J.P."/>
            <person name="Dlakic M."/>
            <person name="Rusch D.B."/>
            <person name="Kozubal M.A."/>
            <person name="Inskeep W.P."/>
        </authorList>
    </citation>
    <scope>NUCLEOTIDE SEQUENCE [LARGE SCALE GENOMIC DNA]</scope>
    <source>
        <strain evidence="10">OSP_D</strain>
    </source>
</reference>
<feature type="active site" evidence="8">
    <location>
        <position position="352"/>
    </location>
</feature>
<comment type="similarity">
    <text evidence="2 8">Belongs to the CarA family.</text>
</comment>
<keyword evidence="8" id="KW-0665">Pyrimidine biosynthesis</keyword>
<dbReference type="PRINTS" id="PR00099">
    <property type="entry name" value="CPSGATASE"/>
</dbReference>
<dbReference type="GO" id="GO:0006207">
    <property type="term" value="P:'de novo' pyrimidine nucleobase biosynthetic process"/>
    <property type="evidence" value="ECO:0007669"/>
    <property type="project" value="InterPro"/>
</dbReference>
<evidence type="ECO:0000256" key="3">
    <source>
        <dbReference type="ARBA" id="ARBA00022598"/>
    </source>
</evidence>
<dbReference type="InterPro" id="IPR036480">
    <property type="entry name" value="CarbP_synth_ssu_N_sf"/>
</dbReference>
<gene>
    <name evidence="8" type="primary">carA</name>
    <name evidence="10" type="ORF">B9Q01_03030</name>
</gene>
<keyword evidence="8" id="KW-0028">Amino-acid biosynthesis</keyword>
<dbReference type="AlphaFoldDB" id="A0A2R6AC37"/>
<organism evidence="10 11">
    <name type="scientific">Candidatus Marsarchaeota G1 archaeon OSP_D</name>
    <dbReference type="NCBI Taxonomy" id="1978155"/>
    <lineage>
        <taxon>Archaea</taxon>
        <taxon>Candidatus Marsarchaeota</taxon>
        <taxon>Candidatus Marsarchaeota group 1</taxon>
    </lineage>
</organism>
<dbReference type="HAMAP" id="MF_01209">
    <property type="entry name" value="CPSase_S_chain"/>
    <property type="match status" value="1"/>
</dbReference>
<dbReference type="InterPro" id="IPR029062">
    <property type="entry name" value="Class_I_gatase-like"/>
</dbReference>
<feature type="binding site" evidence="8">
    <location>
        <position position="241"/>
    </location>
    <ligand>
        <name>L-glutamine</name>
        <dbReference type="ChEBI" id="CHEBI:58359"/>
    </ligand>
</feature>
<dbReference type="InterPro" id="IPR050472">
    <property type="entry name" value="Anth_synth/Amidotransfase"/>
</dbReference>
<dbReference type="Pfam" id="PF00117">
    <property type="entry name" value="GATase"/>
    <property type="match status" value="1"/>
</dbReference>
<comment type="catalytic activity">
    <reaction evidence="8">
        <text>L-glutamine + H2O = L-glutamate + NH4(+)</text>
        <dbReference type="Rhea" id="RHEA:15889"/>
        <dbReference type="ChEBI" id="CHEBI:15377"/>
        <dbReference type="ChEBI" id="CHEBI:28938"/>
        <dbReference type="ChEBI" id="CHEBI:29985"/>
        <dbReference type="ChEBI" id="CHEBI:58359"/>
    </reaction>
</comment>
<dbReference type="PROSITE" id="PS51273">
    <property type="entry name" value="GATASE_TYPE_1"/>
    <property type="match status" value="1"/>
</dbReference>
<feature type="binding site" evidence="8">
    <location>
        <position position="312"/>
    </location>
    <ligand>
        <name>L-glutamine</name>
        <dbReference type="ChEBI" id="CHEBI:58359"/>
    </ligand>
</feature>
<keyword evidence="5 8" id="KW-0067">ATP-binding</keyword>
<feature type="binding site" evidence="8">
    <location>
        <position position="58"/>
    </location>
    <ligand>
        <name>L-glutamine</name>
        <dbReference type="ChEBI" id="CHEBI:58359"/>
    </ligand>
</feature>
<dbReference type="SUPFAM" id="SSF52317">
    <property type="entry name" value="Class I glutamine amidotransferase-like"/>
    <property type="match status" value="1"/>
</dbReference>
<comment type="function">
    <text evidence="8">Small subunit of the glutamine-dependent carbamoyl phosphate synthetase (CPSase). CPSase catalyzes the formation of carbamoyl phosphate from the ammonia moiety of glutamine, carbonate, and phosphate donated by ATP, constituting the first step of 2 biosynthetic pathways, one leading to arginine and/or urea and the other to pyrimidine nucleotides. The small subunit (glutamine amidotransferase) binds and cleaves glutamine to supply the large subunit with the substrate ammonia.</text>
</comment>
<evidence type="ECO:0000256" key="1">
    <source>
        <dbReference type="ARBA" id="ARBA00005077"/>
    </source>
</evidence>
<evidence type="ECO:0000256" key="7">
    <source>
        <dbReference type="ARBA" id="ARBA00048816"/>
    </source>
</evidence>
<name>A0A2R6AC37_9ARCH</name>
<evidence type="ECO:0000256" key="5">
    <source>
        <dbReference type="ARBA" id="ARBA00022840"/>
    </source>
</evidence>
<dbReference type="Gene3D" id="3.50.30.20">
    <property type="entry name" value="Carbamoyl-phosphate synthase small subunit, N-terminal domain"/>
    <property type="match status" value="1"/>
</dbReference>
<feature type="binding site" evidence="8">
    <location>
        <position position="309"/>
    </location>
    <ligand>
        <name>L-glutamine</name>
        <dbReference type="ChEBI" id="CHEBI:58359"/>
    </ligand>
</feature>
<feature type="binding site" evidence="8">
    <location>
        <position position="311"/>
    </location>
    <ligand>
        <name>L-glutamine</name>
        <dbReference type="ChEBI" id="CHEBI:58359"/>
    </ligand>
</feature>
<evidence type="ECO:0000313" key="10">
    <source>
        <dbReference type="EMBL" id="PSN83917.1"/>
    </source>
</evidence>
<dbReference type="GO" id="GO:0005524">
    <property type="term" value="F:ATP binding"/>
    <property type="evidence" value="ECO:0007669"/>
    <property type="project" value="UniProtKB-UniRule"/>
</dbReference>
<dbReference type="GO" id="GO:0004359">
    <property type="term" value="F:glutaminase activity"/>
    <property type="evidence" value="ECO:0007669"/>
    <property type="project" value="RHEA"/>
</dbReference>
<dbReference type="GO" id="GO:0004088">
    <property type="term" value="F:carbamoyl-phosphate synthase (glutamine-hydrolyzing) activity"/>
    <property type="evidence" value="ECO:0007669"/>
    <property type="project" value="UniProtKB-UniRule"/>
</dbReference>
<dbReference type="GO" id="GO:0006541">
    <property type="term" value="P:glutamine metabolic process"/>
    <property type="evidence" value="ECO:0007669"/>
    <property type="project" value="InterPro"/>
</dbReference>
<comment type="subunit">
    <text evidence="8">Composed of two chains; the small (or glutamine) chain promotes the hydrolysis of glutamine to ammonia, which is used by the large (or ammonia) chain to synthesize carbamoyl phosphate. Tetramer of heterodimers (alpha,beta)4.</text>
</comment>
<feature type="domain" description="Carbamoyl-phosphate synthase small subunit N-terminal" evidence="9">
    <location>
        <begin position="12"/>
        <end position="153"/>
    </location>
</feature>
<keyword evidence="4 8" id="KW-0547">Nucleotide-binding</keyword>
<comment type="pathway">
    <text evidence="8">Pyrimidine metabolism; UMP biosynthesis via de novo pathway; (S)-dihydroorotate from bicarbonate: step 1/3.</text>
</comment>
<accession>A0A2R6AC37</accession>
<feature type="active site" evidence="8">
    <location>
        <position position="354"/>
    </location>
</feature>
<dbReference type="UniPathway" id="UPA00068">
    <property type="reaction ID" value="UER00171"/>
</dbReference>
<feature type="binding site" evidence="8">
    <location>
        <position position="271"/>
    </location>
    <ligand>
        <name>L-glutamine</name>
        <dbReference type="ChEBI" id="CHEBI:58359"/>
    </ligand>
</feature>
<evidence type="ECO:0000259" key="9">
    <source>
        <dbReference type="SMART" id="SM01097"/>
    </source>
</evidence>
<evidence type="ECO:0000256" key="2">
    <source>
        <dbReference type="ARBA" id="ARBA00007800"/>
    </source>
</evidence>
<dbReference type="UniPathway" id="UPA00070">
    <property type="reaction ID" value="UER00115"/>
</dbReference>
<dbReference type="Pfam" id="PF00988">
    <property type="entry name" value="CPSase_sm_chain"/>
    <property type="match status" value="1"/>
</dbReference>
<dbReference type="InterPro" id="IPR017926">
    <property type="entry name" value="GATASE"/>
</dbReference>
<protein>
    <recommendedName>
        <fullName evidence="8">Carbamoyl phosphate synthase small chain</fullName>
        <ecNumber evidence="8">6.3.5.5</ecNumber>
    </recommendedName>
    <alternativeName>
        <fullName evidence="8">Carbamoyl phosphate synthetase glutamine chain</fullName>
    </alternativeName>
</protein>
<dbReference type="PRINTS" id="PR00096">
    <property type="entry name" value="GATASE"/>
</dbReference>
<feature type="binding site" evidence="8">
    <location>
        <position position="239"/>
    </location>
    <ligand>
        <name>L-glutamine</name>
        <dbReference type="ChEBI" id="CHEBI:58359"/>
    </ligand>
</feature>
<sequence>MLIGRASKLAEEQVVLFLEDGSVFCGSLFGSPNGVPAIGEVVFNTGMVGYPQALTDPSYKGQILCFSYPLLGNYGVPKKEFDEFGVLKHFESERIQVSGVVARWVCESPSHYDSQKSVSRWMEEQGVAGIKGVDTRALVTRLREKGVMFGAIAQDVEQAKNALKERTLTPEFYKSVASRKITKFVGGRKGKIALIDCGYKLNILRSVLKRGYEVEVYPYDTQTKTILEDRPQGVILSNGPGDPRIWRETIELAQSVIDENIPLLGICLGLQIIALSQGAKTYKLKYGHRGQNKPVIDLKTGGCFVTSQNHGYAVSRDSLKATQLAEWFVNADDSTVEGFVHKSKRCIAVQFHPEASPGPFDASYVFDVFLNITQR</sequence>
<evidence type="ECO:0000256" key="6">
    <source>
        <dbReference type="ARBA" id="ARBA00022962"/>
    </source>
</evidence>